<sequence length="351" mass="39189">KKILLDIDLAIKIIRETESDAEVIPNLMIGFGIDQVQAEFVAEIKLRNINKEYILKRIADTEALAKEIEELQEILGSEKKIRDIIVKELKAVADKFGQPRRTALVHAGELTLEAPEEDVPDYPVTVFLSREGYFKKITAQSLRMSSEQKFKEGDGLAFTQETTNRSELLVFTDKCQVYKTRLSEFDDTKASVLGDFLPAKLSMDEGESVLAVILPGDYRGSLLFIFENGKAARVELSGYATKSNRRKLTGAYSDKSPVKAMFLLQDGERELVLYSSDGRALIFSTAQLAVKTTRATQGVAVMTLRKNKILEQAIPLEESTIQNQARYRVRSLPAAGAILRPEDAPEPQLTL</sequence>
<gene>
    <name evidence="3" type="ORF">IAA70_06995</name>
</gene>
<dbReference type="Pfam" id="PF03989">
    <property type="entry name" value="DNA_gyraseA_C"/>
    <property type="match status" value="2"/>
</dbReference>
<dbReference type="GO" id="GO:0003677">
    <property type="term" value="F:DNA binding"/>
    <property type="evidence" value="ECO:0007669"/>
    <property type="project" value="InterPro"/>
</dbReference>
<accession>A0A9D1D7Z1</accession>
<dbReference type="GO" id="GO:0034335">
    <property type="term" value="F:DNA negative supercoiling activity"/>
    <property type="evidence" value="ECO:0007669"/>
    <property type="project" value="UniProtKB-ARBA"/>
</dbReference>
<dbReference type="AlphaFoldDB" id="A0A9D1D7Z1"/>
<evidence type="ECO:0000256" key="2">
    <source>
        <dbReference type="ARBA" id="ARBA00012895"/>
    </source>
</evidence>
<dbReference type="Gene3D" id="2.120.10.90">
    <property type="entry name" value="DNA gyrase/topoisomerase IV, subunit A, C-terminal"/>
    <property type="match status" value="1"/>
</dbReference>
<reference evidence="3" key="2">
    <citation type="journal article" date="2021" name="PeerJ">
        <title>Extensive microbial diversity within the chicken gut microbiome revealed by metagenomics and culture.</title>
        <authorList>
            <person name="Gilroy R."/>
            <person name="Ravi A."/>
            <person name="Getino M."/>
            <person name="Pursley I."/>
            <person name="Horton D.L."/>
            <person name="Alikhan N.F."/>
            <person name="Baker D."/>
            <person name="Gharbi K."/>
            <person name="Hall N."/>
            <person name="Watson M."/>
            <person name="Adriaenssens E.M."/>
            <person name="Foster-Nyarko E."/>
            <person name="Jarju S."/>
            <person name="Secka A."/>
            <person name="Antonio M."/>
            <person name="Oren A."/>
            <person name="Chaudhuri R.R."/>
            <person name="La Ragione R."/>
            <person name="Hildebrand F."/>
            <person name="Pallen M.J."/>
        </authorList>
    </citation>
    <scope>NUCLEOTIDE SEQUENCE</scope>
    <source>
        <strain evidence="3">ChiHjej9B8-7071</strain>
    </source>
</reference>
<dbReference type="Gene3D" id="1.10.268.10">
    <property type="entry name" value="Topoisomerase, domain 3"/>
    <property type="match status" value="1"/>
</dbReference>
<dbReference type="SUPFAM" id="SSF56719">
    <property type="entry name" value="Type II DNA topoisomerase"/>
    <property type="match status" value="1"/>
</dbReference>
<dbReference type="InterPro" id="IPR013757">
    <property type="entry name" value="Topo_IIA_A_a_sf"/>
</dbReference>
<dbReference type="PANTHER" id="PTHR43493">
    <property type="entry name" value="DNA GYRASE/TOPOISOMERASE SUBUNIT A"/>
    <property type="match status" value="1"/>
</dbReference>
<proteinExistence type="predicted"/>
<evidence type="ECO:0000313" key="4">
    <source>
        <dbReference type="Proteomes" id="UP000824258"/>
    </source>
</evidence>
<evidence type="ECO:0000256" key="1">
    <source>
        <dbReference type="ARBA" id="ARBA00000185"/>
    </source>
</evidence>
<protein>
    <recommendedName>
        <fullName evidence="2">DNA topoisomerase (ATP-hydrolyzing)</fullName>
        <ecNumber evidence="2">5.6.2.2</ecNumber>
    </recommendedName>
</protein>
<dbReference type="InterPro" id="IPR035516">
    <property type="entry name" value="Gyrase/topoIV_suA_C"/>
</dbReference>
<comment type="caution">
    <text evidence="3">The sequence shown here is derived from an EMBL/GenBank/DDBJ whole genome shotgun (WGS) entry which is preliminary data.</text>
</comment>
<dbReference type="InterPro" id="IPR050220">
    <property type="entry name" value="Type_II_DNA_Topoisomerases"/>
</dbReference>
<dbReference type="EC" id="5.6.2.2" evidence="2"/>
<dbReference type="Gene3D" id="3.90.199.10">
    <property type="entry name" value="Topoisomerase II, domain 5"/>
    <property type="match status" value="1"/>
</dbReference>
<dbReference type="GO" id="GO:0005524">
    <property type="term" value="F:ATP binding"/>
    <property type="evidence" value="ECO:0007669"/>
    <property type="project" value="InterPro"/>
</dbReference>
<feature type="non-terminal residue" evidence="3">
    <location>
        <position position="1"/>
    </location>
</feature>
<reference evidence="3" key="1">
    <citation type="submission" date="2020-10" db="EMBL/GenBank/DDBJ databases">
        <authorList>
            <person name="Gilroy R."/>
        </authorList>
    </citation>
    <scope>NUCLEOTIDE SEQUENCE</scope>
    <source>
        <strain evidence="3">ChiHjej9B8-7071</strain>
    </source>
</reference>
<comment type="catalytic activity">
    <reaction evidence="1">
        <text>ATP-dependent breakage, passage and rejoining of double-stranded DNA.</text>
        <dbReference type="EC" id="5.6.2.2"/>
    </reaction>
</comment>
<evidence type="ECO:0000313" key="3">
    <source>
        <dbReference type="EMBL" id="HIR10133.1"/>
    </source>
</evidence>
<dbReference type="SUPFAM" id="SSF101904">
    <property type="entry name" value="GyrA/ParC C-terminal domain-like"/>
    <property type="match status" value="1"/>
</dbReference>
<name>A0A9D1D7Z1_9FIRM</name>
<organism evidence="3 4">
    <name type="scientific">Candidatus Avoscillospira stercoripullorum</name>
    <dbReference type="NCBI Taxonomy" id="2840709"/>
    <lineage>
        <taxon>Bacteria</taxon>
        <taxon>Bacillati</taxon>
        <taxon>Bacillota</taxon>
        <taxon>Clostridia</taxon>
        <taxon>Eubacteriales</taxon>
        <taxon>Oscillospiraceae</taxon>
        <taxon>Oscillospiraceae incertae sedis</taxon>
        <taxon>Candidatus Avoscillospira</taxon>
    </lineage>
</organism>
<dbReference type="GO" id="GO:0009330">
    <property type="term" value="C:DNA topoisomerase type II (double strand cut, ATP-hydrolyzing) complex"/>
    <property type="evidence" value="ECO:0007669"/>
    <property type="project" value="TreeGrafter"/>
</dbReference>
<dbReference type="InterPro" id="IPR006691">
    <property type="entry name" value="GyrA/parC_rep"/>
</dbReference>
<dbReference type="EMBL" id="DVGD01000228">
    <property type="protein sequence ID" value="HIR10133.1"/>
    <property type="molecule type" value="Genomic_DNA"/>
</dbReference>
<dbReference type="PANTHER" id="PTHR43493:SF5">
    <property type="entry name" value="DNA GYRASE SUBUNIT A, CHLOROPLASTIC_MITOCHONDRIAL"/>
    <property type="match status" value="1"/>
</dbReference>
<dbReference type="InterPro" id="IPR013760">
    <property type="entry name" value="Topo_IIA-like_dom_sf"/>
</dbReference>
<dbReference type="InterPro" id="IPR013758">
    <property type="entry name" value="Topo_IIA_A/C_ab"/>
</dbReference>
<dbReference type="GO" id="GO:0006265">
    <property type="term" value="P:DNA topological change"/>
    <property type="evidence" value="ECO:0007669"/>
    <property type="project" value="InterPro"/>
</dbReference>
<dbReference type="Proteomes" id="UP000824258">
    <property type="component" value="Unassembled WGS sequence"/>
</dbReference>